<proteinExistence type="predicted"/>
<organism evidence="2 3">
    <name type="scientific">Dermacoccus nishinomiyaensis</name>
    <dbReference type="NCBI Taxonomy" id="1274"/>
    <lineage>
        <taxon>Bacteria</taxon>
        <taxon>Bacillati</taxon>
        <taxon>Actinomycetota</taxon>
        <taxon>Actinomycetes</taxon>
        <taxon>Micrococcales</taxon>
        <taxon>Dermacoccaceae</taxon>
        <taxon>Dermacoccus</taxon>
    </lineage>
</organism>
<name>A0A075JJI9_9MICO</name>
<dbReference type="GeneID" id="41841796"/>
<sequence>MGTWNYVVNEKFTEEYGEGSLSRFADMLGDVAGRVRPGDRDGAMELLEAGFERLGMNMPKLTRDQLAENLTMEEHSTVVISDDSGRIIAEHALPGAVTSTDEERRTHVEPEDGDRPAYS</sequence>
<feature type="compositionally biased region" description="Basic and acidic residues" evidence="1">
    <location>
        <begin position="101"/>
        <end position="119"/>
    </location>
</feature>
<keyword evidence="3" id="KW-1185">Reference proteome</keyword>
<dbReference type="AlphaFoldDB" id="A0A075JJI9"/>
<evidence type="ECO:0000313" key="2">
    <source>
        <dbReference type="EMBL" id="AIF41532.1"/>
    </source>
</evidence>
<dbReference type="HOGENOM" id="CLU_2057550_0_0_11"/>
<feature type="region of interest" description="Disordered" evidence="1">
    <location>
        <begin position="92"/>
        <end position="119"/>
    </location>
</feature>
<dbReference type="KEGG" id="dni:HX89_11980"/>
<dbReference type="OrthoDB" id="9926115at2"/>
<accession>A0A075JJI9</accession>
<gene>
    <name evidence="2" type="ORF">HX89_11980</name>
</gene>
<evidence type="ECO:0000256" key="1">
    <source>
        <dbReference type="SAM" id="MobiDB-lite"/>
    </source>
</evidence>
<dbReference type="RefSeq" id="WP_038569359.1">
    <property type="nucleotide sequence ID" value="NZ_CP008889.1"/>
</dbReference>
<dbReference type="EMBL" id="CP008889">
    <property type="protein sequence ID" value="AIF41532.1"/>
    <property type="molecule type" value="Genomic_DNA"/>
</dbReference>
<reference evidence="2 3" key="1">
    <citation type="submission" date="2014-07" db="EMBL/GenBank/DDBJ databases">
        <title>Genome Sequencing of Dermacoccus nishinomiyaensis.</title>
        <authorList>
            <person name="Hong K.W."/>
            <person name="Chan K.G."/>
        </authorList>
    </citation>
    <scope>NUCLEOTIDE SEQUENCE [LARGE SCALE GENOMIC DNA]</scope>
    <source>
        <strain evidence="2 3">M25</strain>
    </source>
</reference>
<dbReference type="Proteomes" id="UP000027986">
    <property type="component" value="Chromosome"/>
</dbReference>
<evidence type="ECO:0000313" key="3">
    <source>
        <dbReference type="Proteomes" id="UP000027986"/>
    </source>
</evidence>
<protein>
    <submittedName>
        <fullName evidence="2">Uncharacterized protein</fullName>
    </submittedName>
</protein>